<dbReference type="InterPro" id="IPR045254">
    <property type="entry name" value="Nit1/2_C-N_Hydrolase"/>
</dbReference>
<evidence type="ECO:0000313" key="5">
    <source>
        <dbReference type="Proteomes" id="UP000014115"/>
    </source>
</evidence>
<feature type="domain" description="CN hydrolase" evidence="3">
    <location>
        <begin position="1"/>
        <end position="221"/>
    </location>
</feature>
<keyword evidence="2 4" id="KW-0378">Hydrolase</keyword>
<evidence type="ECO:0000256" key="2">
    <source>
        <dbReference type="ARBA" id="ARBA00022801"/>
    </source>
</evidence>
<dbReference type="InterPro" id="IPR001110">
    <property type="entry name" value="UPF0012_CS"/>
</dbReference>
<sequence>MPQARPQLVVLPEAFSCFGGGDKQQLAVAEALGDGPIQQALSEIAQEFDIWLCAGTVPIKTGDKFYAASLLYNAAGEQVAQYNKIHLFDVEVADNTKRYLESAVTEPGQQLVVVDSPFGQLGMAVCYDVRFPELFRALRERGAEIILLPSAFTRVTGAAHWHVLTRARAIEQQCYVIAAGQYGVHENGRETYGHSLIVSPWGQVLAEQAHGEGVISTAVDSDELASIRRRMPVNSHNRFKVTQQHE</sequence>
<dbReference type="PANTHER" id="PTHR23088:SF27">
    <property type="entry name" value="DEAMINATED GLUTATHIONE AMIDASE"/>
    <property type="match status" value="1"/>
</dbReference>
<dbReference type="InterPro" id="IPR003010">
    <property type="entry name" value="C-N_Hydrolase"/>
</dbReference>
<dbReference type="Gene3D" id="3.60.110.10">
    <property type="entry name" value="Carbon-nitrogen hydrolase"/>
    <property type="match status" value="1"/>
</dbReference>
<dbReference type="SUPFAM" id="SSF56317">
    <property type="entry name" value="Carbon-nitrogen hydrolase"/>
    <property type="match status" value="1"/>
</dbReference>
<keyword evidence="5" id="KW-1185">Reference proteome</keyword>
<evidence type="ECO:0000256" key="1">
    <source>
        <dbReference type="ARBA" id="ARBA00010613"/>
    </source>
</evidence>
<dbReference type="eggNOG" id="COG0388">
    <property type="taxonomic scope" value="Bacteria"/>
</dbReference>
<comment type="similarity">
    <text evidence="1">Belongs to the carbon-nitrogen hydrolase superfamily. NIT1/NIT2 family.</text>
</comment>
<dbReference type="PATRIC" id="fig|740709.3.peg.715"/>
<reference evidence="4 5" key="1">
    <citation type="journal article" date="2012" name="J. Bacteriol.">
        <title>Genome Sequence of Idiomarina xiamenensis Type Strain 10-D-4.</title>
        <authorList>
            <person name="Lai Q."/>
            <person name="Wang L."/>
            <person name="Wang W."/>
            <person name="Shao Z."/>
        </authorList>
    </citation>
    <scope>NUCLEOTIDE SEQUENCE [LARGE SCALE GENOMIC DNA]</scope>
    <source>
        <strain evidence="4 5">10-D-4</strain>
    </source>
</reference>
<proteinExistence type="inferred from homology"/>
<name>K2KC07_9GAMM</name>
<dbReference type="PANTHER" id="PTHR23088">
    <property type="entry name" value="NITRILASE-RELATED"/>
    <property type="match status" value="1"/>
</dbReference>
<dbReference type="CDD" id="cd07572">
    <property type="entry name" value="nit"/>
    <property type="match status" value="1"/>
</dbReference>
<dbReference type="GO" id="GO:0016811">
    <property type="term" value="F:hydrolase activity, acting on carbon-nitrogen (but not peptide) bonds, in linear amides"/>
    <property type="evidence" value="ECO:0007669"/>
    <property type="project" value="InterPro"/>
</dbReference>
<dbReference type="PROSITE" id="PS50263">
    <property type="entry name" value="CN_HYDROLASE"/>
    <property type="match status" value="1"/>
</dbReference>
<dbReference type="EMBL" id="AMRG01000003">
    <property type="protein sequence ID" value="EKE85388.1"/>
    <property type="molecule type" value="Genomic_DNA"/>
</dbReference>
<dbReference type="PROSITE" id="PS01227">
    <property type="entry name" value="UPF0012"/>
    <property type="match status" value="1"/>
</dbReference>
<accession>K2KC07</accession>
<dbReference type="InterPro" id="IPR036526">
    <property type="entry name" value="C-N_Hydrolase_sf"/>
</dbReference>
<organism evidence="4 5">
    <name type="scientific">Idiomarina xiamenensis 10-D-4</name>
    <dbReference type="NCBI Taxonomy" id="740709"/>
    <lineage>
        <taxon>Bacteria</taxon>
        <taxon>Pseudomonadati</taxon>
        <taxon>Pseudomonadota</taxon>
        <taxon>Gammaproteobacteria</taxon>
        <taxon>Alteromonadales</taxon>
        <taxon>Idiomarinaceae</taxon>
        <taxon>Idiomarina</taxon>
    </lineage>
</organism>
<comment type="caution">
    <text evidence="4">The sequence shown here is derived from an EMBL/GenBank/DDBJ whole genome shotgun (WGS) entry which is preliminary data.</text>
</comment>
<dbReference type="STRING" id="740709.A10D4_03550"/>
<evidence type="ECO:0000259" key="3">
    <source>
        <dbReference type="PROSITE" id="PS50263"/>
    </source>
</evidence>
<dbReference type="Pfam" id="PF00795">
    <property type="entry name" value="CN_hydrolase"/>
    <property type="match status" value="1"/>
</dbReference>
<dbReference type="AlphaFoldDB" id="K2KC07"/>
<gene>
    <name evidence="4" type="ORF">A10D4_03550</name>
</gene>
<dbReference type="Proteomes" id="UP000014115">
    <property type="component" value="Unassembled WGS sequence"/>
</dbReference>
<protein>
    <submittedName>
        <fullName evidence="4">Amidohydrolase</fullName>
    </submittedName>
</protein>
<evidence type="ECO:0000313" key="4">
    <source>
        <dbReference type="EMBL" id="EKE85388.1"/>
    </source>
</evidence>